<accession>A0ABS0DH83</accession>
<dbReference type="Proteomes" id="UP000707731">
    <property type="component" value="Unassembled WGS sequence"/>
</dbReference>
<feature type="region of interest" description="Disordered" evidence="1">
    <location>
        <begin position="35"/>
        <end position="57"/>
    </location>
</feature>
<sequence length="57" mass="6257">MALPKRTPNTKPVWRLPSARPEVLQRVAAALQQLEPESEGVDLPAHRTVATESRVSA</sequence>
<reference evidence="2 3" key="1">
    <citation type="submission" date="2020-10" db="EMBL/GenBank/DDBJ databases">
        <title>Identification of Nocardia species via Next-generation sequencing and recognition of intraspecies genetic diversity.</title>
        <authorList>
            <person name="Li P."/>
            <person name="Li P."/>
            <person name="Lu B."/>
        </authorList>
    </citation>
    <scope>NUCLEOTIDE SEQUENCE [LARGE SCALE GENOMIC DNA]</scope>
    <source>
        <strain evidence="2 3">BJ06-0143</strain>
    </source>
</reference>
<evidence type="ECO:0000313" key="2">
    <source>
        <dbReference type="EMBL" id="MBF6357819.1"/>
    </source>
</evidence>
<dbReference type="EMBL" id="JADLQN010000007">
    <property type="protein sequence ID" value="MBF6357819.1"/>
    <property type="molecule type" value="Genomic_DNA"/>
</dbReference>
<name>A0ABS0DH83_9NOCA</name>
<keyword evidence="3" id="KW-1185">Reference proteome</keyword>
<protein>
    <submittedName>
        <fullName evidence="2">Uncharacterized protein</fullName>
    </submittedName>
</protein>
<dbReference type="RefSeq" id="WP_195004667.1">
    <property type="nucleotide sequence ID" value="NZ_JADLQN010000007.1"/>
</dbReference>
<evidence type="ECO:0000313" key="3">
    <source>
        <dbReference type="Proteomes" id="UP000707731"/>
    </source>
</evidence>
<evidence type="ECO:0000256" key="1">
    <source>
        <dbReference type="SAM" id="MobiDB-lite"/>
    </source>
</evidence>
<gene>
    <name evidence="2" type="ORF">IU449_25305</name>
</gene>
<comment type="caution">
    <text evidence="2">The sequence shown here is derived from an EMBL/GenBank/DDBJ whole genome shotgun (WGS) entry which is preliminary data.</text>
</comment>
<organism evidence="2 3">
    <name type="scientific">Nocardia higoensis</name>
    <dbReference type="NCBI Taxonomy" id="228599"/>
    <lineage>
        <taxon>Bacteria</taxon>
        <taxon>Bacillati</taxon>
        <taxon>Actinomycetota</taxon>
        <taxon>Actinomycetes</taxon>
        <taxon>Mycobacteriales</taxon>
        <taxon>Nocardiaceae</taxon>
        <taxon>Nocardia</taxon>
    </lineage>
</organism>
<proteinExistence type="predicted"/>